<keyword evidence="3" id="KW-1185">Reference proteome</keyword>
<dbReference type="EMBL" id="PDVP01000018">
    <property type="protein sequence ID" value="PHP65172.1"/>
    <property type="molecule type" value="Genomic_DNA"/>
</dbReference>
<organism evidence="2 3">
    <name type="scientific">Zhengella mangrovi</name>
    <dbReference type="NCBI Taxonomy" id="1982044"/>
    <lineage>
        <taxon>Bacteria</taxon>
        <taxon>Pseudomonadati</taxon>
        <taxon>Pseudomonadota</taxon>
        <taxon>Alphaproteobacteria</taxon>
        <taxon>Hyphomicrobiales</taxon>
        <taxon>Notoacmeibacteraceae</taxon>
        <taxon>Zhengella</taxon>
    </lineage>
</organism>
<accession>A0A2G1QI27</accession>
<dbReference type="Proteomes" id="UP000221168">
    <property type="component" value="Unassembled WGS sequence"/>
</dbReference>
<evidence type="ECO:0000313" key="3">
    <source>
        <dbReference type="Proteomes" id="UP000221168"/>
    </source>
</evidence>
<protein>
    <submittedName>
        <fullName evidence="2">Uncharacterized protein</fullName>
    </submittedName>
</protein>
<evidence type="ECO:0000313" key="2">
    <source>
        <dbReference type="EMBL" id="PHP65172.1"/>
    </source>
</evidence>
<reference evidence="2 3" key="1">
    <citation type="submission" date="2017-10" db="EMBL/GenBank/DDBJ databases">
        <title>Sedimentibacterium mangrovi gen. nov., sp. nov., a novel member of family Phyllobacteriacea isolated from mangrove sediment.</title>
        <authorList>
            <person name="Liao H."/>
            <person name="Tian Y."/>
        </authorList>
    </citation>
    <scope>NUCLEOTIDE SEQUENCE [LARGE SCALE GENOMIC DNA]</scope>
    <source>
        <strain evidence="2 3">X9-2-2</strain>
    </source>
</reference>
<comment type="caution">
    <text evidence="2">The sequence shown here is derived from an EMBL/GenBank/DDBJ whole genome shotgun (WGS) entry which is preliminary data.</text>
</comment>
<feature type="region of interest" description="Disordered" evidence="1">
    <location>
        <begin position="1"/>
        <end position="30"/>
    </location>
</feature>
<proteinExistence type="predicted"/>
<sequence length="78" mass="8822">MHQTPDGIRITSATPAHGTGGETPPWPVPADRTKLQAMRAKVSRLLERERLRGLAGHWSYDFNRHVALRQLRDRLAAQ</sequence>
<dbReference type="AlphaFoldDB" id="A0A2G1QI27"/>
<name>A0A2G1QI27_9HYPH</name>
<gene>
    <name evidence="2" type="ORF">CSC94_20875</name>
</gene>
<evidence type="ECO:0000256" key="1">
    <source>
        <dbReference type="SAM" id="MobiDB-lite"/>
    </source>
</evidence>